<sequence>MPRKRGRGGGGSRGGGGGKGRSNREKFRGIEENTLAILENSSTATSHHLLDDRLAFLQAVRSASLVPENGTAPTNKMLEAVFRILKDEDSLDLIVESYELLLELNKRYPRVSLSLEVKSGSCPESEALSKLIVVEEAWCPFRRSEKEESSSSNGELIDSSSFHSLIEDIAEITSSRSCKEEMSRRASEESCRKLDLKSLRNMLLFHYLVSILEGDFIARTQAFKENMNWALLRESILNVILGSRKTSYKDLIKECLSLMCDLCRGLTEFAHDLRPNGSLAAELRNNIYFAVQLTLPEVETRTCNALKKLLLMIMDLDSSRNLADMSDLISRADGVRTPAAEIILNELTYDGDILSPFFLAVDEPDWKLKLVVQFFQKYIPKSSARTRRSNGSASDVTFDGILKCFSNQSISKGVNKKIRAEVTQLLLAHAFKAYLSIASNQSAEDISGTKQDTGAGCLVEICRNIISAFACLQKDNKRCELLEISKEALFTAGTIIAMNPTGISH</sequence>
<dbReference type="PANTHER" id="PTHR37243:SF2">
    <property type="entry name" value="NEGATIVE REGULATOR OF SYSTEMIC ACQUIRED RESISTANCE SNI1"/>
    <property type="match status" value="1"/>
</dbReference>
<keyword evidence="3" id="KW-1185">Reference proteome</keyword>
<evidence type="ECO:0000313" key="2">
    <source>
        <dbReference type="EMBL" id="CAI9087340.1"/>
    </source>
</evidence>
<dbReference type="GO" id="GO:0010113">
    <property type="term" value="P:negative regulation of systemic acquired resistance"/>
    <property type="evidence" value="ECO:0007669"/>
    <property type="project" value="TreeGrafter"/>
</dbReference>
<evidence type="ECO:0000256" key="1">
    <source>
        <dbReference type="SAM" id="MobiDB-lite"/>
    </source>
</evidence>
<evidence type="ECO:0000313" key="3">
    <source>
        <dbReference type="Proteomes" id="UP001161247"/>
    </source>
</evidence>
<dbReference type="GO" id="GO:0000976">
    <property type="term" value="F:transcription cis-regulatory region binding"/>
    <property type="evidence" value="ECO:0007669"/>
    <property type="project" value="TreeGrafter"/>
</dbReference>
<name>A0AAV1BVJ5_OLDCO</name>
<dbReference type="Proteomes" id="UP001161247">
    <property type="component" value="Chromosome 1"/>
</dbReference>
<dbReference type="GO" id="GO:0005634">
    <property type="term" value="C:nucleus"/>
    <property type="evidence" value="ECO:0007669"/>
    <property type="project" value="InterPro"/>
</dbReference>
<accession>A0AAV1BVJ5</accession>
<proteinExistence type="predicted"/>
<feature type="compositionally biased region" description="Gly residues" evidence="1">
    <location>
        <begin position="8"/>
        <end position="20"/>
    </location>
</feature>
<protein>
    <submittedName>
        <fullName evidence="2">OLC1v1021391C1</fullName>
    </submittedName>
</protein>
<dbReference type="InterPro" id="IPR034561">
    <property type="entry name" value="SNI1"/>
</dbReference>
<feature type="region of interest" description="Disordered" evidence="1">
    <location>
        <begin position="1"/>
        <end position="26"/>
    </location>
</feature>
<dbReference type="GO" id="GO:0045892">
    <property type="term" value="P:negative regulation of DNA-templated transcription"/>
    <property type="evidence" value="ECO:0007669"/>
    <property type="project" value="InterPro"/>
</dbReference>
<gene>
    <name evidence="2" type="ORF">OLC1_LOCUS195</name>
</gene>
<reference evidence="2" key="1">
    <citation type="submission" date="2023-03" db="EMBL/GenBank/DDBJ databases">
        <authorList>
            <person name="Julca I."/>
        </authorList>
    </citation>
    <scope>NUCLEOTIDE SEQUENCE</scope>
</reference>
<dbReference type="AlphaFoldDB" id="A0AAV1BVJ5"/>
<dbReference type="GO" id="GO:0006974">
    <property type="term" value="P:DNA damage response"/>
    <property type="evidence" value="ECO:0007669"/>
    <property type="project" value="InterPro"/>
</dbReference>
<dbReference type="EMBL" id="OX459118">
    <property type="protein sequence ID" value="CAI9087340.1"/>
    <property type="molecule type" value="Genomic_DNA"/>
</dbReference>
<organism evidence="2 3">
    <name type="scientific">Oldenlandia corymbosa var. corymbosa</name>
    <dbReference type="NCBI Taxonomy" id="529605"/>
    <lineage>
        <taxon>Eukaryota</taxon>
        <taxon>Viridiplantae</taxon>
        <taxon>Streptophyta</taxon>
        <taxon>Embryophyta</taxon>
        <taxon>Tracheophyta</taxon>
        <taxon>Spermatophyta</taxon>
        <taxon>Magnoliopsida</taxon>
        <taxon>eudicotyledons</taxon>
        <taxon>Gunneridae</taxon>
        <taxon>Pentapetalae</taxon>
        <taxon>asterids</taxon>
        <taxon>lamiids</taxon>
        <taxon>Gentianales</taxon>
        <taxon>Rubiaceae</taxon>
        <taxon>Rubioideae</taxon>
        <taxon>Spermacoceae</taxon>
        <taxon>Hedyotis-Oldenlandia complex</taxon>
        <taxon>Oldenlandia</taxon>
    </lineage>
</organism>
<dbReference type="GO" id="GO:0030915">
    <property type="term" value="C:Smc5-Smc6 complex"/>
    <property type="evidence" value="ECO:0007669"/>
    <property type="project" value="InterPro"/>
</dbReference>
<dbReference type="PANTHER" id="PTHR37243">
    <property type="entry name" value="NEGATIVE REGULATOR OF SYSTEMIC ACQUIRED RESISTANCE SNI1"/>
    <property type="match status" value="1"/>
</dbReference>